<dbReference type="Proteomes" id="UP000324897">
    <property type="component" value="Chromosome 3"/>
</dbReference>
<feature type="transmembrane region" description="Helical" evidence="1">
    <location>
        <begin position="62"/>
        <end position="85"/>
    </location>
</feature>
<keyword evidence="1" id="KW-0812">Transmembrane</keyword>
<keyword evidence="1" id="KW-1133">Transmembrane helix</keyword>
<evidence type="ECO:0000313" key="2">
    <source>
        <dbReference type="EMBL" id="TVU12186.1"/>
    </source>
</evidence>
<accession>A0A5J9TL55</accession>
<protein>
    <submittedName>
        <fullName evidence="2">Uncharacterized protein</fullName>
    </submittedName>
</protein>
<keyword evidence="3" id="KW-1185">Reference proteome</keyword>
<gene>
    <name evidence="2" type="ORF">EJB05_45819</name>
</gene>
<evidence type="ECO:0000313" key="3">
    <source>
        <dbReference type="Proteomes" id="UP000324897"/>
    </source>
</evidence>
<comment type="caution">
    <text evidence="2">The sequence shown here is derived from an EMBL/GenBank/DDBJ whole genome shotgun (WGS) entry which is preliminary data.</text>
</comment>
<dbReference type="EMBL" id="RWGY01000039">
    <property type="protein sequence ID" value="TVU12186.1"/>
    <property type="molecule type" value="Genomic_DNA"/>
</dbReference>
<proteinExistence type="predicted"/>
<dbReference type="Gramene" id="TVU12186">
    <property type="protein sequence ID" value="TVU12186"/>
    <property type="gene ID" value="EJB05_45819"/>
</dbReference>
<name>A0A5J9TL55_9POAL</name>
<keyword evidence="1" id="KW-0472">Membrane</keyword>
<evidence type="ECO:0000256" key="1">
    <source>
        <dbReference type="SAM" id="Phobius"/>
    </source>
</evidence>
<dbReference type="AlphaFoldDB" id="A0A5J9TL55"/>
<feature type="transmembrane region" description="Helical" evidence="1">
    <location>
        <begin position="6"/>
        <end position="26"/>
    </location>
</feature>
<sequence length="138" mass="15586">MLVVTSVGFASMFPFLTYYYLFLSLIRFIKVKYLVSRSALLLNRILLKLIAAYLKLMSTTATLIALIFSCIVLVSDGTLAVVPITKPIMDKAIEKAKMEAIVDLQKEDKYQRYLQKLLLAIYCKKLSSKCRPCASSSE</sequence>
<reference evidence="2 3" key="1">
    <citation type="journal article" date="2019" name="Sci. Rep.">
        <title>A high-quality genome of Eragrostis curvula grass provides insights into Poaceae evolution and supports new strategies to enhance forage quality.</title>
        <authorList>
            <person name="Carballo J."/>
            <person name="Santos B.A.C.M."/>
            <person name="Zappacosta D."/>
            <person name="Garbus I."/>
            <person name="Selva J.P."/>
            <person name="Gallo C.A."/>
            <person name="Diaz A."/>
            <person name="Albertini E."/>
            <person name="Caccamo M."/>
            <person name="Echenique V."/>
        </authorList>
    </citation>
    <scope>NUCLEOTIDE SEQUENCE [LARGE SCALE GENOMIC DNA]</scope>
    <source>
        <strain evidence="3">cv. Victoria</strain>
        <tissue evidence="2">Leaf</tissue>
    </source>
</reference>
<organism evidence="2 3">
    <name type="scientific">Eragrostis curvula</name>
    <name type="common">weeping love grass</name>
    <dbReference type="NCBI Taxonomy" id="38414"/>
    <lineage>
        <taxon>Eukaryota</taxon>
        <taxon>Viridiplantae</taxon>
        <taxon>Streptophyta</taxon>
        <taxon>Embryophyta</taxon>
        <taxon>Tracheophyta</taxon>
        <taxon>Spermatophyta</taxon>
        <taxon>Magnoliopsida</taxon>
        <taxon>Liliopsida</taxon>
        <taxon>Poales</taxon>
        <taxon>Poaceae</taxon>
        <taxon>PACMAD clade</taxon>
        <taxon>Chloridoideae</taxon>
        <taxon>Eragrostideae</taxon>
        <taxon>Eragrostidinae</taxon>
        <taxon>Eragrostis</taxon>
    </lineage>
</organism>